<dbReference type="EMBL" id="KZ293652">
    <property type="protein sequence ID" value="PBK95164.1"/>
    <property type="molecule type" value="Genomic_DNA"/>
</dbReference>
<dbReference type="AlphaFoldDB" id="A0A2H3DMT5"/>
<proteinExistence type="predicted"/>
<gene>
    <name evidence="1" type="ORF">ARMGADRAFT_788824</name>
</gene>
<evidence type="ECO:0000313" key="2">
    <source>
        <dbReference type="Proteomes" id="UP000217790"/>
    </source>
</evidence>
<evidence type="ECO:0000313" key="1">
    <source>
        <dbReference type="EMBL" id="PBK95164.1"/>
    </source>
</evidence>
<protein>
    <submittedName>
        <fullName evidence="1">Uncharacterized protein</fullName>
    </submittedName>
</protein>
<keyword evidence="2" id="KW-1185">Reference proteome</keyword>
<sequence>MNSRCACVPLIVKTLYQGTRQSSDWSMAALQALPCRTAMWTDSSFTREHDNTEKWLFTKTQGHQLPKVRIVKSMFRSTSRAVPHSSIDLTAHVDLMLLVDCRPTRNIGQFKCLRMYFALVTRTLLTTMESACSLNITIWLEDFNKEPVRPLAPNCNKHHLEFLSAPSKDPNRFGPEAEGLTSTGAFKEHIRAF</sequence>
<accession>A0A2H3DMT5</accession>
<organism evidence="1 2">
    <name type="scientific">Armillaria gallica</name>
    <name type="common">Bulbous honey fungus</name>
    <name type="synonym">Armillaria bulbosa</name>
    <dbReference type="NCBI Taxonomy" id="47427"/>
    <lineage>
        <taxon>Eukaryota</taxon>
        <taxon>Fungi</taxon>
        <taxon>Dikarya</taxon>
        <taxon>Basidiomycota</taxon>
        <taxon>Agaricomycotina</taxon>
        <taxon>Agaricomycetes</taxon>
        <taxon>Agaricomycetidae</taxon>
        <taxon>Agaricales</taxon>
        <taxon>Marasmiineae</taxon>
        <taxon>Physalacriaceae</taxon>
        <taxon>Armillaria</taxon>
    </lineage>
</organism>
<dbReference type="InParanoid" id="A0A2H3DMT5"/>
<reference evidence="2" key="1">
    <citation type="journal article" date="2017" name="Nat. Ecol. Evol.">
        <title>Genome expansion and lineage-specific genetic innovations in the forest pathogenic fungi Armillaria.</title>
        <authorList>
            <person name="Sipos G."/>
            <person name="Prasanna A.N."/>
            <person name="Walter M.C."/>
            <person name="O'Connor E."/>
            <person name="Balint B."/>
            <person name="Krizsan K."/>
            <person name="Kiss B."/>
            <person name="Hess J."/>
            <person name="Varga T."/>
            <person name="Slot J."/>
            <person name="Riley R."/>
            <person name="Boka B."/>
            <person name="Rigling D."/>
            <person name="Barry K."/>
            <person name="Lee J."/>
            <person name="Mihaltcheva S."/>
            <person name="LaButti K."/>
            <person name="Lipzen A."/>
            <person name="Waldron R."/>
            <person name="Moloney N.M."/>
            <person name="Sperisen C."/>
            <person name="Kredics L."/>
            <person name="Vagvoelgyi C."/>
            <person name="Patrignani A."/>
            <person name="Fitzpatrick D."/>
            <person name="Nagy I."/>
            <person name="Doyle S."/>
            <person name="Anderson J.B."/>
            <person name="Grigoriev I.V."/>
            <person name="Gueldener U."/>
            <person name="Muensterkoetter M."/>
            <person name="Nagy L.G."/>
        </authorList>
    </citation>
    <scope>NUCLEOTIDE SEQUENCE [LARGE SCALE GENOMIC DNA]</scope>
    <source>
        <strain evidence="2">Ar21-2</strain>
    </source>
</reference>
<dbReference type="Proteomes" id="UP000217790">
    <property type="component" value="Unassembled WGS sequence"/>
</dbReference>
<name>A0A2H3DMT5_ARMGA</name>